<organism evidence="2 3">
    <name type="scientific">Nyssa sinensis</name>
    <dbReference type="NCBI Taxonomy" id="561372"/>
    <lineage>
        <taxon>Eukaryota</taxon>
        <taxon>Viridiplantae</taxon>
        <taxon>Streptophyta</taxon>
        <taxon>Embryophyta</taxon>
        <taxon>Tracheophyta</taxon>
        <taxon>Spermatophyta</taxon>
        <taxon>Magnoliopsida</taxon>
        <taxon>eudicotyledons</taxon>
        <taxon>Gunneridae</taxon>
        <taxon>Pentapetalae</taxon>
        <taxon>asterids</taxon>
        <taxon>Cornales</taxon>
        <taxon>Nyssaceae</taxon>
        <taxon>Nyssa</taxon>
    </lineage>
</organism>
<feature type="region of interest" description="Disordered" evidence="1">
    <location>
        <begin position="1"/>
        <end position="26"/>
    </location>
</feature>
<dbReference type="Proteomes" id="UP000325577">
    <property type="component" value="Linkage Group LG15"/>
</dbReference>
<evidence type="ECO:0000313" key="3">
    <source>
        <dbReference type="Proteomes" id="UP000325577"/>
    </source>
</evidence>
<dbReference type="AlphaFoldDB" id="A0A5J5B5R5"/>
<evidence type="ECO:0000313" key="2">
    <source>
        <dbReference type="EMBL" id="KAA8538595.1"/>
    </source>
</evidence>
<evidence type="ECO:0000256" key="1">
    <source>
        <dbReference type="SAM" id="MobiDB-lite"/>
    </source>
</evidence>
<dbReference type="EMBL" id="CM018038">
    <property type="protein sequence ID" value="KAA8538595.1"/>
    <property type="molecule type" value="Genomic_DNA"/>
</dbReference>
<reference evidence="2 3" key="1">
    <citation type="submission" date="2019-09" db="EMBL/GenBank/DDBJ databases">
        <title>A chromosome-level genome assembly of the Chinese tupelo Nyssa sinensis.</title>
        <authorList>
            <person name="Yang X."/>
            <person name="Kang M."/>
            <person name="Yang Y."/>
            <person name="Xiong H."/>
            <person name="Wang M."/>
            <person name="Zhang Z."/>
            <person name="Wang Z."/>
            <person name="Wu H."/>
            <person name="Ma T."/>
            <person name="Liu J."/>
            <person name="Xi Z."/>
        </authorList>
    </citation>
    <scope>NUCLEOTIDE SEQUENCE [LARGE SCALE GENOMIC DNA]</scope>
    <source>
        <strain evidence="2">J267</strain>
        <tissue evidence="2">Leaf</tissue>
    </source>
</reference>
<feature type="compositionally biased region" description="Basic and acidic residues" evidence="1">
    <location>
        <begin position="1"/>
        <end position="12"/>
    </location>
</feature>
<feature type="region of interest" description="Disordered" evidence="1">
    <location>
        <begin position="117"/>
        <end position="171"/>
    </location>
</feature>
<sequence>MGLRQKDTRVRSSDMGLNHPAERPRLPDKAIRRRHLSDARIRDDLSLQTQTVGSRMESRSVSNRRKVLELTRRRGFEGHSNMKHLGPHGLGQSQKSRVYRNGMGHTFEYVKDSVGLNEGRPRLGLRRGDEGSSRLAQRRRGFHDVSGTTHQEPSKPRPRLPSRQGTFTGKKYRAVHTGLQEGSCMLDYGRGFTSGPGK</sequence>
<gene>
    <name evidence="2" type="ORF">F0562_028211</name>
</gene>
<keyword evidence="3" id="KW-1185">Reference proteome</keyword>
<protein>
    <submittedName>
        <fullName evidence="2">Uncharacterized protein</fullName>
    </submittedName>
</protein>
<name>A0A5J5B5R5_9ASTE</name>
<proteinExistence type="predicted"/>
<accession>A0A5J5B5R5</accession>